<gene>
    <name evidence="12" type="ORF">CEUSTIGMA_g10426.t1</name>
</gene>
<evidence type="ECO:0000256" key="3">
    <source>
        <dbReference type="ARBA" id="ARBA00022692"/>
    </source>
</evidence>
<sequence length="401" mass="45088">MYWPLLHSSIAELAHMEDEEDQDQDTVKSKVVSGGATGKTGDATEPVSGKRFSVGHKGCNLDKTVTLTRQATDSNRNLTGVEAREEGNIGWSVIWRYFKAGGGIPTISFIVTLFAFEQATRAYTDYWVGVWFSDRLGYGISPGWFSLGIYCVFGIGYAMLTFTRMLTFLYMCVRATVNLYRQLLDHVLTLPKKFFDTNPSGRVLNRFSRDTDIMDSTLNQSLIQFSGCLAYVICDLIVIAIATTWFACAFPPLLVTYLLVQRYYIPTAWEVQRIESTTRSPIYAKFGEALQGVARIRAYRKQKHFTEVSYGLMEHNAQAYVTTKLTASWLAKRLDIMGLLILTGTGALCIQGNINPGMAGLAILYALDLTRYLKFGTTMASQCETNFNSVERIVQLWSWWA</sequence>
<dbReference type="InterPro" id="IPR036640">
    <property type="entry name" value="ABC1_TM_sf"/>
</dbReference>
<feature type="transmembrane region" description="Helical" evidence="10">
    <location>
        <begin position="228"/>
        <end position="247"/>
    </location>
</feature>
<keyword evidence="4" id="KW-0677">Repeat</keyword>
<keyword evidence="2" id="KW-0813">Transport</keyword>
<dbReference type="GO" id="GO:0005524">
    <property type="term" value="F:ATP binding"/>
    <property type="evidence" value="ECO:0007669"/>
    <property type="project" value="UniProtKB-KW"/>
</dbReference>
<dbReference type="GO" id="GO:0140359">
    <property type="term" value="F:ABC-type transporter activity"/>
    <property type="evidence" value="ECO:0007669"/>
    <property type="project" value="InterPro"/>
</dbReference>
<evidence type="ECO:0000313" key="13">
    <source>
        <dbReference type="Proteomes" id="UP000232323"/>
    </source>
</evidence>
<dbReference type="CDD" id="cd18580">
    <property type="entry name" value="ABC_6TM_ABCC_D2"/>
    <property type="match status" value="1"/>
</dbReference>
<evidence type="ECO:0000256" key="4">
    <source>
        <dbReference type="ARBA" id="ARBA00022737"/>
    </source>
</evidence>
<evidence type="ECO:0000256" key="5">
    <source>
        <dbReference type="ARBA" id="ARBA00022741"/>
    </source>
</evidence>
<dbReference type="Proteomes" id="UP000232323">
    <property type="component" value="Unassembled WGS sequence"/>
</dbReference>
<dbReference type="STRING" id="1157962.A0A250XJA4"/>
<evidence type="ECO:0000256" key="1">
    <source>
        <dbReference type="ARBA" id="ARBA00004127"/>
    </source>
</evidence>
<dbReference type="GO" id="GO:0016020">
    <property type="term" value="C:membrane"/>
    <property type="evidence" value="ECO:0007669"/>
    <property type="project" value="InterPro"/>
</dbReference>
<keyword evidence="13" id="KW-1185">Reference proteome</keyword>
<feature type="transmembrane region" description="Helical" evidence="10">
    <location>
        <begin position="97"/>
        <end position="116"/>
    </location>
</feature>
<dbReference type="InterPro" id="IPR044726">
    <property type="entry name" value="ABCC_6TM_D2"/>
</dbReference>
<evidence type="ECO:0000313" key="12">
    <source>
        <dbReference type="EMBL" id="GAX82999.1"/>
    </source>
</evidence>
<keyword evidence="6" id="KW-0067">ATP-binding</keyword>
<evidence type="ECO:0000256" key="7">
    <source>
        <dbReference type="ARBA" id="ARBA00022989"/>
    </source>
</evidence>
<keyword evidence="7 10" id="KW-1133">Transmembrane helix</keyword>
<keyword evidence="3 10" id="KW-0812">Transmembrane</keyword>
<protein>
    <recommendedName>
        <fullName evidence="11">ABC transmembrane type-1 domain-containing protein</fullName>
    </recommendedName>
</protein>
<dbReference type="PROSITE" id="PS50929">
    <property type="entry name" value="ABC_TM1F"/>
    <property type="match status" value="1"/>
</dbReference>
<feature type="domain" description="ABC transmembrane type-1" evidence="11">
    <location>
        <begin position="109"/>
        <end position="385"/>
    </location>
</feature>
<proteinExistence type="predicted"/>
<dbReference type="InterPro" id="IPR050173">
    <property type="entry name" value="ABC_transporter_C-like"/>
</dbReference>
<dbReference type="SUPFAM" id="SSF90123">
    <property type="entry name" value="ABC transporter transmembrane region"/>
    <property type="match status" value="1"/>
</dbReference>
<dbReference type="InterPro" id="IPR011527">
    <property type="entry name" value="ABC1_TM_dom"/>
</dbReference>
<dbReference type="OrthoDB" id="6500128at2759"/>
<evidence type="ECO:0000256" key="8">
    <source>
        <dbReference type="ARBA" id="ARBA00023136"/>
    </source>
</evidence>
<dbReference type="PANTHER" id="PTHR24223:SF443">
    <property type="entry name" value="MULTIDRUG-RESISTANCE LIKE PROTEIN 1, ISOFORM I"/>
    <property type="match status" value="1"/>
</dbReference>
<keyword evidence="5" id="KW-0547">Nucleotide-binding</keyword>
<reference evidence="12 13" key="1">
    <citation type="submission" date="2017-08" db="EMBL/GenBank/DDBJ databases">
        <title>Acidophilic green algal genome provides insights into adaptation to an acidic environment.</title>
        <authorList>
            <person name="Hirooka S."/>
            <person name="Hirose Y."/>
            <person name="Kanesaki Y."/>
            <person name="Higuchi S."/>
            <person name="Fujiwara T."/>
            <person name="Onuma R."/>
            <person name="Era A."/>
            <person name="Ohbayashi R."/>
            <person name="Uzuka A."/>
            <person name="Nozaki H."/>
            <person name="Yoshikawa H."/>
            <person name="Miyagishima S.Y."/>
        </authorList>
    </citation>
    <scope>NUCLEOTIDE SEQUENCE [LARGE SCALE GENOMIC DNA]</scope>
    <source>
        <strain evidence="12 13">NIES-2499</strain>
    </source>
</reference>
<feature type="region of interest" description="Disordered" evidence="9">
    <location>
        <begin position="16"/>
        <end position="49"/>
    </location>
</feature>
<name>A0A250XJA4_9CHLO</name>
<feature type="transmembrane region" description="Helical" evidence="10">
    <location>
        <begin position="136"/>
        <end position="160"/>
    </location>
</feature>
<evidence type="ECO:0000256" key="10">
    <source>
        <dbReference type="SAM" id="Phobius"/>
    </source>
</evidence>
<evidence type="ECO:0000256" key="9">
    <source>
        <dbReference type="SAM" id="MobiDB-lite"/>
    </source>
</evidence>
<organism evidence="12 13">
    <name type="scientific">Chlamydomonas eustigma</name>
    <dbReference type="NCBI Taxonomy" id="1157962"/>
    <lineage>
        <taxon>Eukaryota</taxon>
        <taxon>Viridiplantae</taxon>
        <taxon>Chlorophyta</taxon>
        <taxon>core chlorophytes</taxon>
        <taxon>Chlorophyceae</taxon>
        <taxon>CS clade</taxon>
        <taxon>Chlamydomonadales</taxon>
        <taxon>Chlamydomonadaceae</taxon>
        <taxon>Chlamydomonas</taxon>
    </lineage>
</organism>
<accession>A0A250XJA4</accession>
<evidence type="ECO:0000256" key="6">
    <source>
        <dbReference type="ARBA" id="ARBA00022840"/>
    </source>
</evidence>
<dbReference type="PANTHER" id="PTHR24223">
    <property type="entry name" value="ATP-BINDING CASSETTE SUB-FAMILY C"/>
    <property type="match status" value="1"/>
</dbReference>
<evidence type="ECO:0000256" key="2">
    <source>
        <dbReference type="ARBA" id="ARBA00022448"/>
    </source>
</evidence>
<dbReference type="Gene3D" id="1.20.1560.10">
    <property type="entry name" value="ABC transporter type 1, transmembrane domain"/>
    <property type="match status" value="1"/>
</dbReference>
<evidence type="ECO:0000259" key="11">
    <source>
        <dbReference type="PROSITE" id="PS50929"/>
    </source>
</evidence>
<dbReference type="Pfam" id="PF00664">
    <property type="entry name" value="ABC_membrane"/>
    <property type="match status" value="1"/>
</dbReference>
<comment type="caution">
    <text evidence="12">The sequence shown here is derived from an EMBL/GenBank/DDBJ whole genome shotgun (WGS) entry which is preliminary data.</text>
</comment>
<dbReference type="GO" id="GO:0012505">
    <property type="term" value="C:endomembrane system"/>
    <property type="evidence" value="ECO:0007669"/>
    <property type="project" value="UniProtKB-SubCell"/>
</dbReference>
<dbReference type="EMBL" id="BEGY01000090">
    <property type="protein sequence ID" value="GAX82999.1"/>
    <property type="molecule type" value="Genomic_DNA"/>
</dbReference>
<dbReference type="AlphaFoldDB" id="A0A250XJA4"/>
<dbReference type="FunFam" id="1.20.1560.10:FF:000010">
    <property type="entry name" value="Multidrug resistance-associated ABC transporter"/>
    <property type="match status" value="1"/>
</dbReference>
<comment type="subcellular location">
    <subcellularLocation>
        <location evidence="1">Endomembrane system</location>
        <topology evidence="1">Multi-pass membrane protein</topology>
    </subcellularLocation>
</comment>
<keyword evidence="8 10" id="KW-0472">Membrane</keyword>